<dbReference type="Proteomes" id="UP001597337">
    <property type="component" value="Unassembled WGS sequence"/>
</dbReference>
<dbReference type="RefSeq" id="WP_386028802.1">
    <property type="nucleotide sequence ID" value="NZ_JBHUHX010000061.1"/>
</dbReference>
<dbReference type="Gene3D" id="2.60.120.200">
    <property type="match status" value="1"/>
</dbReference>
<sequence length="297" mass="32012">MSMTWSTNAVLGRIWFRGLLVWLCAAPSTPALAERIVVPNGALQILSLGYESGRIHAADLGVTAAPPAAGDAIRVDCSTGREGDCSLRSRVGPGEDYLSFGAPRAESSAMGNMRVRYHAGSAFRYRFSFKLADDGVTAPAASGVGRPIAIIWQFKRFKGRPDVFLGIKSDALVMRVGARDQYELVPAPVPVGRWVDVDIEVLWSLTDAGRLRAEASLADGAAWPSVELSGPTLLDQPAPSGYLKWGLYRPDAVGRFKVGTVWHDAIRIDRLAPSAAARSMPIPWRVATSRQAPSRGR</sequence>
<evidence type="ECO:0000313" key="1">
    <source>
        <dbReference type="EMBL" id="MFD2113970.1"/>
    </source>
</evidence>
<evidence type="ECO:0000313" key="2">
    <source>
        <dbReference type="Proteomes" id="UP001597337"/>
    </source>
</evidence>
<comment type="caution">
    <text evidence="1">The sequence shown here is derived from an EMBL/GenBank/DDBJ whole genome shotgun (WGS) entry which is preliminary data.</text>
</comment>
<proteinExistence type="predicted"/>
<dbReference type="EMBL" id="JBHUHX010000061">
    <property type="protein sequence ID" value="MFD2113970.1"/>
    <property type="molecule type" value="Genomic_DNA"/>
</dbReference>
<accession>A0ABW4YED4</accession>
<keyword evidence="2" id="KW-1185">Reference proteome</keyword>
<name>A0ABW4YED4_9GAMM</name>
<keyword evidence="1" id="KW-0456">Lyase</keyword>
<organism evidence="1 2">
    <name type="scientific">Thiorhodococcus fuscus</name>
    <dbReference type="NCBI Taxonomy" id="527200"/>
    <lineage>
        <taxon>Bacteria</taxon>
        <taxon>Pseudomonadati</taxon>
        <taxon>Pseudomonadota</taxon>
        <taxon>Gammaproteobacteria</taxon>
        <taxon>Chromatiales</taxon>
        <taxon>Chromatiaceae</taxon>
        <taxon>Thiorhodococcus</taxon>
    </lineage>
</organism>
<dbReference type="Pfam" id="PF14099">
    <property type="entry name" value="Polysacc_lyase"/>
    <property type="match status" value="1"/>
</dbReference>
<protein>
    <submittedName>
        <fullName evidence="1">Heparin lyase I family protein</fullName>
    </submittedName>
</protein>
<dbReference type="InterPro" id="IPR025975">
    <property type="entry name" value="Polysacc_lyase"/>
</dbReference>
<gene>
    <name evidence="1" type="ORF">ACFSJC_19145</name>
</gene>
<reference evidence="2" key="1">
    <citation type="journal article" date="2019" name="Int. J. Syst. Evol. Microbiol.">
        <title>The Global Catalogue of Microorganisms (GCM) 10K type strain sequencing project: providing services to taxonomists for standard genome sequencing and annotation.</title>
        <authorList>
            <consortium name="The Broad Institute Genomics Platform"/>
            <consortium name="The Broad Institute Genome Sequencing Center for Infectious Disease"/>
            <person name="Wu L."/>
            <person name="Ma J."/>
        </authorList>
    </citation>
    <scope>NUCLEOTIDE SEQUENCE [LARGE SCALE GENOMIC DNA]</scope>
    <source>
        <strain evidence="2">KACC 12597</strain>
    </source>
</reference>
<dbReference type="GO" id="GO:0016829">
    <property type="term" value="F:lyase activity"/>
    <property type="evidence" value="ECO:0007669"/>
    <property type="project" value="UniProtKB-KW"/>
</dbReference>